<protein>
    <submittedName>
        <fullName evidence="2">Uncharacterized protein</fullName>
    </submittedName>
</protein>
<dbReference type="EMBL" id="ML769396">
    <property type="protein sequence ID" value="KAE9407344.1"/>
    <property type="molecule type" value="Genomic_DNA"/>
</dbReference>
<dbReference type="AlphaFoldDB" id="A0A6A4IET9"/>
<dbReference type="Proteomes" id="UP000799118">
    <property type="component" value="Unassembled WGS sequence"/>
</dbReference>
<reference evidence="2" key="1">
    <citation type="journal article" date="2019" name="Environ. Microbiol.">
        <title>Fungal ecological strategies reflected in gene transcription - a case study of two litter decomposers.</title>
        <authorList>
            <person name="Barbi F."/>
            <person name="Kohler A."/>
            <person name="Barry K."/>
            <person name="Baskaran P."/>
            <person name="Daum C."/>
            <person name="Fauchery L."/>
            <person name="Ihrmark K."/>
            <person name="Kuo A."/>
            <person name="LaButti K."/>
            <person name="Lipzen A."/>
            <person name="Morin E."/>
            <person name="Grigoriev I.V."/>
            <person name="Henrissat B."/>
            <person name="Lindahl B."/>
            <person name="Martin F."/>
        </authorList>
    </citation>
    <scope>NUCLEOTIDE SEQUENCE</scope>
    <source>
        <strain evidence="2">JB14</strain>
    </source>
</reference>
<proteinExistence type="predicted"/>
<keyword evidence="3" id="KW-1185">Reference proteome</keyword>
<name>A0A6A4IET9_9AGAR</name>
<keyword evidence="1" id="KW-0812">Transmembrane</keyword>
<accession>A0A6A4IET9</accession>
<organism evidence="2 3">
    <name type="scientific">Gymnopus androsaceus JB14</name>
    <dbReference type="NCBI Taxonomy" id="1447944"/>
    <lineage>
        <taxon>Eukaryota</taxon>
        <taxon>Fungi</taxon>
        <taxon>Dikarya</taxon>
        <taxon>Basidiomycota</taxon>
        <taxon>Agaricomycotina</taxon>
        <taxon>Agaricomycetes</taxon>
        <taxon>Agaricomycetidae</taxon>
        <taxon>Agaricales</taxon>
        <taxon>Marasmiineae</taxon>
        <taxon>Omphalotaceae</taxon>
        <taxon>Gymnopus</taxon>
    </lineage>
</organism>
<feature type="transmembrane region" description="Helical" evidence="1">
    <location>
        <begin position="20"/>
        <end position="41"/>
    </location>
</feature>
<sequence length="55" mass="6264">MRPRHYLTNNTRLSRQPSQVHMAFEYLPVASSLTFTLLTVIPLDSNFPAEIGCND</sequence>
<evidence type="ECO:0000313" key="3">
    <source>
        <dbReference type="Proteomes" id="UP000799118"/>
    </source>
</evidence>
<evidence type="ECO:0000256" key="1">
    <source>
        <dbReference type="SAM" id="Phobius"/>
    </source>
</evidence>
<gene>
    <name evidence="2" type="ORF">BT96DRAFT_914657</name>
</gene>
<keyword evidence="1" id="KW-1133">Transmembrane helix</keyword>
<evidence type="ECO:0000313" key="2">
    <source>
        <dbReference type="EMBL" id="KAE9407344.1"/>
    </source>
</evidence>
<keyword evidence="1" id="KW-0472">Membrane</keyword>